<keyword evidence="4" id="KW-1185">Reference proteome</keyword>
<protein>
    <submittedName>
        <fullName evidence="3">Uncharacterized protein</fullName>
    </submittedName>
</protein>
<evidence type="ECO:0000313" key="3">
    <source>
        <dbReference type="EMBL" id="RPA95316.1"/>
    </source>
</evidence>
<feature type="compositionally biased region" description="Basic and acidic residues" evidence="1">
    <location>
        <begin position="106"/>
        <end position="115"/>
    </location>
</feature>
<dbReference type="EMBL" id="ML120427">
    <property type="protein sequence ID" value="RPA95316.1"/>
    <property type="molecule type" value="Genomic_DNA"/>
</dbReference>
<feature type="region of interest" description="Disordered" evidence="1">
    <location>
        <begin position="95"/>
        <end position="115"/>
    </location>
</feature>
<evidence type="ECO:0000256" key="1">
    <source>
        <dbReference type="SAM" id="MobiDB-lite"/>
    </source>
</evidence>
<evidence type="ECO:0000313" key="4">
    <source>
        <dbReference type="Proteomes" id="UP000276215"/>
    </source>
</evidence>
<feature type="transmembrane region" description="Helical" evidence="2">
    <location>
        <begin position="125"/>
        <end position="148"/>
    </location>
</feature>
<reference evidence="3 4" key="1">
    <citation type="journal article" date="2018" name="Nat. Ecol. Evol.">
        <title>Pezizomycetes genomes reveal the molecular basis of ectomycorrhizal truffle lifestyle.</title>
        <authorList>
            <person name="Murat C."/>
            <person name="Payen T."/>
            <person name="Noel B."/>
            <person name="Kuo A."/>
            <person name="Morin E."/>
            <person name="Chen J."/>
            <person name="Kohler A."/>
            <person name="Krizsan K."/>
            <person name="Balestrini R."/>
            <person name="Da Silva C."/>
            <person name="Montanini B."/>
            <person name="Hainaut M."/>
            <person name="Levati E."/>
            <person name="Barry K.W."/>
            <person name="Belfiori B."/>
            <person name="Cichocki N."/>
            <person name="Clum A."/>
            <person name="Dockter R.B."/>
            <person name="Fauchery L."/>
            <person name="Guy J."/>
            <person name="Iotti M."/>
            <person name="Le Tacon F."/>
            <person name="Lindquist E.A."/>
            <person name="Lipzen A."/>
            <person name="Malagnac F."/>
            <person name="Mello A."/>
            <person name="Molinier V."/>
            <person name="Miyauchi S."/>
            <person name="Poulain J."/>
            <person name="Riccioni C."/>
            <person name="Rubini A."/>
            <person name="Sitrit Y."/>
            <person name="Splivallo R."/>
            <person name="Traeger S."/>
            <person name="Wang M."/>
            <person name="Zifcakova L."/>
            <person name="Wipf D."/>
            <person name="Zambonelli A."/>
            <person name="Paolocci F."/>
            <person name="Nowrousian M."/>
            <person name="Ottonello S."/>
            <person name="Baldrian P."/>
            <person name="Spatafora J.W."/>
            <person name="Henrissat B."/>
            <person name="Nagy L.G."/>
            <person name="Aury J.M."/>
            <person name="Wincker P."/>
            <person name="Grigoriev I.V."/>
            <person name="Bonfante P."/>
            <person name="Martin F.M."/>
        </authorList>
    </citation>
    <scope>NUCLEOTIDE SEQUENCE [LARGE SCALE GENOMIC DNA]</scope>
    <source>
        <strain evidence="3 4">120613-1</strain>
    </source>
</reference>
<sequence>MTDPEQSTPQPPPDAPPQPGSQRGRSNSDTSPEVYRQQQSSHQDTTNPLPRPSPQQSTPPPRGTGLFSHPMGPERPTRRMPFSYIEPIETTFVYSASSNSDPADPQDSHSGKPVSDKTRKYCLRLCIQGILLWYIAPYSASFVISWSLAEERLKYYATHRLTSCLRLAIVVWILYSFWTTRKNRLRALLSPLCATAISVFDLIAEED</sequence>
<feature type="compositionally biased region" description="Pro residues" evidence="1">
    <location>
        <begin position="49"/>
        <end position="62"/>
    </location>
</feature>
<organism evidence="3 4">
    <name type="scientific">Choiromyces venosus 120613-1</name>
    <dbReference type="NCBI Taxonomy" id="1336337"/>
    <lineage>
        <taxon>Eukaryota</taxon>
        <taxon>Fungi</taxon>
        <taxon>Dikarya</taxon>
        <taxon>Ascomycota</taxon>
        <taxon>Pezizomycotina</taxon>
        <taxon>Pezizomycetes</taxon>
        <taxon>Pezizales</taxon>
        <taxon>Tuberaceae</taxon>
        <taxon>Choiromyces</taxon>
    </lineage>
</organism>
<dbReference type="AlphaFoldDB" id="A0A3N4JAR4"/>
<name>A0A3N4JAR4_9PEZI</name>
<gene>
    <name evidence="3" type="ORF">L873DRAFT_1812990</name>
</gene>
<feature type="transmembrane region" description="Helical" evidence="2">
    <location>
        <begin position="160"/>
        <end position="178"/>
    </location>
</feature>
<dbReference type="Proteomes" id="UP000276215">
    <property type="component" value="Unassembled WGS sequence"/>
</dbReference>
<feature type="region of interest" description="Disordered" evidence="1">
    <location>
        <begin position="1"/>
        <end position="79"/>
    </location>
</feature>
<keyword evidence="2" id="KW-0472">Membrane</keyword>
<accession>A0A3N4JAR4</accession>
<evidence type="ECO:0000256" key="2">
    <source>
        <dbReference type="SAM" id="Phobius"/>
    </source>
</evidence>
<feature type="compositionally biased region" description="Polar residues" evidence="1">
    <location>
        <begin position="20"/>
        <end position="48"/>
    </location>
</feature>
<proteinExistence type="predicted"/>
<keyword evidence="2" id="KW-0812">Transmembrane</keyword>
<keyword evidence="2" id="KW-1133">Transmembrane helix</keyword>
<feature type="compositionally biased region" description="Pro residues" evidence="1">
    <location>
        <begin position="9"/>
        <end position="19"/>
    </location>
</feature>